<dbReference type="EMBL" id="AVFL01000004">
    <property type="protein sequence ID" value="EWY41459.1"/>
    <property type="molecule type" value="Genomic_DNA"/>
</dbReference>
<protein>
    <submittedName>
        <fullName evidence="2">Uncharacterized protein</fullName>
    </submittedName>
</protein>
<dbReference type="Proteomes" id="UP000019486">
    <property type="component" value="Unassembled WGS sequence"/>
</dbReference>
<gene>
    <name evidence="2" type="ORF">N825_28565</name>
</gene>
<evidence type="ECO:0000256" key="1">
    <source>
        <dbReference type="SAM" id="MobiDB-lite"/>
    </source>
</evidence>
<comment type="caution">
    <text evidence="2">The sequence shown here is derived from an EMBL/GenBank/DDBJ whole genome shotgun (WGS) entry which is preliminary data.</text>
</comment>
<feature type="compositionally biased region" description="Basic and acidic residues" evidence="1">
    <location>
        <begin position="78"/>
        <end position="105"/>
    </location>
</feature>
<accession>W9H5W9</accession>
<name>W9H5W9_9PROT</name>
<dbReference type="RefSeq" id="WP_037449375.1">
    <property type="nucleotide sequence ID" value="NZ_AVFL01000004.1"/>
</dbReference>
<organism evidence="2 3">
    <name type="scientific">Skermanella stibiiresistens SB22</name>
    <dbReference type="NCBI Taxonomy" id="1385369"/>
    <lineage>
        <taxon>Bacteria</taxon>
        <taxon>Pseudomonadati</taxon>
        <taxon>Pseudomonadota</taxon>
        <taxon>Alphaproteobacteria</taxon>
        <taxon>Rhodospirillales</taxon>
        <taxon>Azospirillaceae</taxon>
        <taxon>Skermanella</taxon>
    </lineage>
</organism>
<sequence length="220" mass="24749">MPAVDGQIENAFDLVDDACSTGADTATLPSSRIKAQAAGQATYFTGKPCKNGHISKRYTNTGSCQLRIQARNTAFRSENPERTRELDRSRHTRQADVDRRKLPRGEEKNRSPYYRLLWLTRHRARRDGIHCDLTDADLQDIIARAKGECELTGIPFDRTLSGQGYRRPFAASIDRIDNSKGYTRPNVRLVCAAMNVALGDWGEEVFARIAKGYLARRSTE</sequence>
<dbReference type="Gene3D" id="3.30.40.220">
    <property type="match status" value="1"/>
</dbReference>
<dbReference type="AlphaFoldDB" id="W9H5W9"/>
<keyword evidence="3" id="KW-1185">Reference proteome</keyword>
<feature type="region of interest" description="Disordered" evidence="1">
    <location>
        <begin position="72"/>
        <end position="105"/>
    </location>
</feature>
<evidence type="ECO:0000313" key="3">
    <source>
        <dbReference type="Proteomes" id="UP000019486"/>
    </source>
</evidence>
<evidence type="ECO:0000313" key="2">
    <source>
        <dbReference type="EMBL" id="EWY41459.1"/>
    </source>
</evidence>
<dbReference type="PATRIC" id="fig|1385369.3.peg.1655"/>
<dbReference type="OrthoDB" id="8456435at2"/>
<reference evidence="2 3" key="1">
    <citation type="submission" date="2013-08" db="EMBL/GenBank/DDBJ databases">
        <title>The genome sequence of Skermanella stibiiresistens.</title>
        <authorList>
            <person name="Zhu W."/>
            <person name="Wang G."/>
        </authorList>
    </citation>
    <scope>NUCLEOTIDE SEQUENCE [LARGE SCALE GENOMIC DNA]</scope>
    <source>
        <strain evidence="2 3">SB22</strain>
    </source>
</reference>
<proteinExistence type="predicted"/>